<evidence type="ECO:0000313" key="2">
    <source>
        <dbReference type="Proteomes" id="UP001162992"/>
    </source>
</evidence>
<dbReference type="Proteomes" id="UP001162992">
    <property type="component" value="Chromosome 4"/>
</dbReference>
<keyword evidence="2" id="KW-1185">Reference proteome</keyword>
<protein>
    <submittedName>
        <fullName evidence="1">Uncharacterized protein</fullName>
    </submittedName>
</protein>
<evidence type="ECO:0000313" key="1">
    <source>
        <dbReference type="EMBL" id="KAJ7558722.1"/>
    </source>
</evidence>
<organism evidence="1 2">
    <name type="scientific">Diphasiastrum complanatum</name>
    <name type="common">Issler's clubmoss</name>
    <name type="synonym">Lycopodium complanatum</name>
    <dbReference type="NCBI Taxonomy" id="34168"/>
    <lineage>
        <taxon>Eukaryota</taxon>
        <taxon>Viridiplantae</taxon>
        <taxon>Streptophyta</taxon>
        <taxon>Embryophyta</taxon>
        <taxon>Tracheophyta</taxon>
        <taxon>Lycopodiopsida</taxon>
        <taxon>Lycopodiales</taxon>
        <taxon>Lycopodiaceae</taxon>
        <taxon>Lycopodioideae</taxon>
        <taxon>Diphasiastrum</taxon>
    </lineage>
</organism>
<gene>
    <name evidence="1" type="ORF">O6H91_04G052900</name>
</gene>
<name>A0ACC2DXH6_DIPCM</name>
<reference evidence="2" key="1">
    <citation type="journal article" date="2024" name="Proc. Natl. Acad. Sci. U.S.A.">
        <title>Extraordinary preservation of gene collinearity over three hundred million years revealed in homosporous lycophytes.</title>
        <authorList>
            <person name="Li C."/>
            <person name="Wickell D."/>
            <person name="Kuo L.Y."/>
            <person name="Chen X."/>
            <person name="Nie B."/>
            <person name="Liao X."/>
            <person name="Peng D."/>
            <person name="Ji J."/>
            <person name="Jenkins J."/>
            <person name="Williams M."/>
            <person name="Shu S."/>
            <person name="Plott C."/>
            <person name="Barry K."/>
            <person name="Rajasekar S."/>
            <person name="Grimwood J."/>
            <person name="Han X."/>
            <person name="Sun S."/>
            <person name="Hou Z."/>
            <person name="He W."/>
            <person name="Dai G."/>
            <person name="Sun C."/>
            <person name="Schmutz J."/>
            <person name="Leebens-Mack J.H."/>
            <person name="Li F.W."/>
            <person name="Wang L."/>
        </authorList>
    </citation>
    <scope>NUCLEOTIDE SEQUENCE [LARGE SCALE GENOMIC DNA]</scope>
    <source>
        <strain evidence="2">cv. PW_Plant_1</strain>
    </source>
</reference>
<comment type="caution">
    <text evidence="1">The sequence shown here is derived from an EMBL/GenBank/DDBJ whole genome shotgun (WGS) entry which is preliminary data.</text>
</comment>
<accession>A0ACC2DXH6</accession>
<proteinExistence type="predicted"/>
<dbReference type="EMBL" id="CM055095">
    <property type="protein sequence ID" value="KAJ7558722.1"/>
    <property type="molecule type" value="Genomic_DNA"/>
</dbReference>
<sequence>MTKSFIILHELKLKSYYIHQLPKLYCEYYCRPLNSANKCYPLGDNGLKHVCLAQHGFCLGFLFYLNIFIKLVFKTTEKIMDTESSKTTCTHIMNGQYITDMCVQKFHVSYLHILEIIF</sequence>